<accession>A0A1V6UJJ2</accession>
<organism evidence="1 2">
    <name type="scientific">Penicillium coprophilum</name>
    <dbReference type="NCBI Taxonomy" id="36646"/>
    <lineage>
        <taxon>Eukaryota</taxon>
        <taxon>Fungi</taxon>
        <taxon>Dikarya</taxon>
        <taxon>Ascomycota</taxon>
        <taxon>Pezizomycotina</taxon>
        <taxon>Eurotiomycetes</taxon>
        <taxon>Eurotiomycetidae</taxon>
        <taxon>Eurotiales</taxon>
        <taxon>Aspergillaceae</taxon>
        <taxon>Penicillium</taxon>
    </lineage>
</organism>
<comment type="caution">
    <text evidence="1">The sequence shown here is derived from an EMBL/GenBank/DDBJ whole genome shotgun (WGS) entry which is preliminary data.</text>
</comment>
<proteinExistence type="predicted"/>
<dbReference type="Proteomes" id="UP000191500">
    <property type="component" value="Unassembled WGS sequence"/>
</dbReference>
<reference evidence="2" key="1">
    <citation type="journal article" date="2017" name="Nat. Microbiol.">
        <title>Global analysis of biosynthetic gene clusters reveals vast potential of secondary metabolite production in Penicillium species.</title>
        <authorList>
            <person name="Nielsen J.C."/>
            <person name="Grijseels S."/>
            <person name="Prigent S."/>
            <person name="Ji B."/>
            <person name="Dainat J."/>
            <person name="Nielsen K.F."/>
            <person name="Frisvad J.C."/>
            <person name="Workman M."/>
            <person name="Nielsen J."/>
        </authorList>
    </citation>
    <scope>NUCLEOTIDE SEQUENCE [LARGE SCALE GENOMIC DNA]</scope>
    <source>
        <strain evidence="2">IBT 31321</strain>
    </source>
</reference>
<evidence type="ECO:0000313" key="1">
    <source>
        <dbReference type="EMBL" id="OQE38606.1"/>
    </source>
</evidence>
<keyword evidence="2" id="KW-1185">Reference proteome</keyword>
<name>A0A1V6UJJ2_9EURO</name>
<sequence>MVDSILVALFRLARM</sequence>
<gene>
    <name evidence="1" type="ORF">PENCOP_c008G02625</name>
</gene>
<dbReference type="EMBL" id="MDDG01000008">
    <property type="protein sequence ID" value="OQE38606.1"/>
    <property type="molecule type" value="Genomic_DNA"/>
</dbReference>
<evidence type="ECO:0000313" key="2">
    <source>
        <dbReference type="Proteomes" id="UP000191500"/>
    </source>
</evidence>
<protein>
    <submittedName>
        <fullName evidence="1">Uncharacterized protein</fullName>
    </submittedName>
</protein>